<reference evidence="1 2" key="1">
    <citation type="submission" date="2021-02" db="EMBL/GenBank/DDBJ databases">
        <authorList>
            <person name="Vanwijnsberghe S."/>
        </authorList>
    </citation>
    <scope>NUCLEOTIDE SEQUENCE [LARGE SCALE GENOMIC DNA]</scope>
    <source>
        <strain evidence="1 2">R-69658</strain>
    </source>
</reference>
<proteinExistence type="predicted"/>
<protein>
    <submittedName>
        <fullName evidence="1">Uncharacterized protein</fullName>
    </submittedName>
</protein>
<comment type="caution">
    <text evidence="1">The sequence shown here is derived from an EMBL/GenBank/DDBJ whole genome shotgun (WGS) entry which is preliminary data.</text>
</comment>
<keyword evidence="2" id="KW-1185">Reference proteome</keyword>
<dbReference type="EMBL" id="CAJNAU010000164">
    <property type="protein sequence ID" value="CAE6861139.1"/>
    <property type="molecule type" value="Genomic_DNA"/>
</dbReference>
<dbReference type="Proteomes" id="UP000674425">
    <property type="component" value="Unassembled WGS sequence"/>
</dbReference>
<accession>A0ABM8T662</accession>
<sequence length="91" mass="10096">MNAYDVAIERWLKEDYPQIAKEAKQEKAQVRTPVLAARLRVLLARRINGPGMDAGFLAAASLVSAFRSKPAGPFLFHLSACFCVSLQKFQT</sequence>
<evidence type="ECO:0000313" key="1">
    <source>
        <dbReference type="EMBL" id="CAE6861139.1"/>
    </source>
</evidence>
<organism evidence="1 2">
    <name type="scientific">Paraburkholderia aspalathi</name>
    <dbReference type="NCBI Taxonomy" id="1324617"/>
    <lineage>
        <taxon>Bacteria</taxon>
        <taxon>Pseudomonadati</taxon>
        <taxon>Pseudomonadota</taxon>
        <taxon>Betaproteobacteria</taxon>
        <taxon>Burkholderiales</taxon>
        <taxon>Burkholderiaceae</taxon>
        <taxon>Paraburkholderia</taxon>
    </lineage>
</organism>
<name>A0ABM8T662_9BURK</name>
<evidence type="ECO:0000313" key="2">
    <source>
        <dbReference type="Proteomes" id="UP000674425"/>
    </source>
</evidence>
<gene>
    <name evidence="1" type="ORF">R69658_07622</name>
</gene>